<dbReference type="InterPro" id="IPR009339">
    <property type="entry name" value="DUF998"/>
</dbReference>
<feature type="transmembrane region" description="Helical" evidence="1">
    <location>
        <begin position="210"/>
        <end position="226"/>
    </location>
</feature>
<keyword evidence="1" id="KW-1133">Transmembrane helix</keyword>
<feature type="transmembrane region" description="Helical" evidence="1">
    <location>
        <begin position="128"/>
        <end position="152"/>
    </location>
</feature>
<keyword evidence="1" id="KW-0812">Transmembrane</keyword>
<evidence type="ECO:0000256" key="1">
    <source>
        <dbReference type="SAM" id="Phobius"/>
    </source>
</evidence>
<evidence type="ECO:0000313" key="2">
    <source>
        <dbReference type="EMBL" id="SEI95103.1"/>
    </source>
</evidence>
<dbReference type="RefSeq" id="WP_092376531.1">
    <property type="nucleotide sequence ID" value="NZ_BOPI01000017.1"/>
</dbReference>
<proteinExistence type="predicted"/>
<protein>
    <recommendedName>
        <fullName evidence="4">DUF998 domain-containing protein</fullName>
    </recommendedName>
</protein>
<organism evidence="2 3">
    <name type="scientific">Micromonospora phaseoli</name>
    <dbReference type="NCBI Taxonomy" id="1144548"/>
    <lineage>
        <taxon>Bacteria</taxon>
        <taxon>Bacillati</taxon>
        <taxon>Actinomycetota</taxon>
        <taxon>Actinomycetes</taxon>
        <taxon>Micromonosporales</taxon>
        <taxon>Micromonosporaceae</taxon>
        <taxon>Micromonospora</taxon>
    </lineage>
</organism>
<name>A0A1H6URR3_9ACTN</name>
<feature type="transmembrane region" description="Helical" evidence="1">
    <location>
        <begin position="63"/>
        <end position="84"/>
    </location>
</feature>
<dbReference type="AlphaFoldDB" id="A0A1H6URR3"/>
<feature type="transmembrane region" description="Helical" evidence="1">
    <location>
        <begin position="96"/>
        <end position="116"/>
    </location>
</feature>
<dbReference type="STRING" id="1144548.SAMN05443287_102366"/>
<dbReference type="OrthoDB" id="3297422at2"/>
<gene>
    <name evidence="2" type="ORF">SAMN05443287_102366</name>
</gene>
<keyword evidence="3" id="KW-1185">Reference proteome</keyword>
<dbReference type="EMBL" id="FNYV01000002">
    <property type="protein sequence ID" value="SEI95103.1"/>
    <property type="molecule type" value="Genomic_DNA"/>
</dbReference>
<sequence>MLTSELPAVPAGARRSPRSRLAADAALAGLVLALAAIAVADAVNPQWSWVEHMASHFVHGRAGWLITVAGVTIAGASAMLIKLSAEFNRTSRAGRIGRWMLGVWALGMLVAGVFPADPPGQWDRPPSTAGLVHGVGGLAAFLALPVAAVLLTRAWRQQPRWQAAGPALRVARALVLAAFAVFMVTWVDVMVGPNLSIGSQHTVVGLTERVMLWADVGWLAVAATGLRRMTRAA</sequence>
<feature type="transmembrane region" description="Helical" evidence="1">
    <location>
        <begin position="21"/>
        <end position="43"/>
    </location>
</feature>
<keyword evidence="1" id="KW-0472">Membrane</keyword>
<evidence type="ECO:0008006" key="4">
    <source>
        <dbReference type="Google" id="ProtNLM"/>
    </source>
</evidence>
<dbReference type="Pfam" id="PF06197">
    <property type="entry name" value="DUF998"/>
    <property type="match status" value="1"/>
</dbReference>
<dbReference type="Proteomes" id="UP000198707">
    <property type="component" value="Unassembled WGS sequence"/>
</dbReference>
<evidence type="ECO:0000313" key="3">
    <source>
        <dbReference type="Proteomes" id="UP000198707"/>
    </source>
</evidence>
<accession>A0A1H6URR3</accession>
<reference evidence="3" key="1">
    <citation type="submission" date="2016-10" db="EMBL/GenBank/DDBJ databases">
        <authorList>
            <person name="Varghese N."/>
            <person name="Submissions S."/>
        </authorList>
    </citation>
    <scope>NUCLEOTIDE SEQUENCE [LARGE SCALE GENOMIC DNA]</scope>
    <source>
        <strain evidence="3">CGMCC 4.7038</strain>
    </source>
</reference>
<feature type="transmembrane region" description="Helical" evidence="1">
    <location>
        <begin position="173"/>
        <end position="190"/>
    </location>
</feature>